<evidence type="ECO:0000313" key="4">
    <source>
        <dbReference type="Proteomes" id="UP000467105"/>
    </source>
</evidence>
<name>A0A7I7YYK5_9MYCO</name>
<dbReference type="GO" id="GO:0051782">
    <property type="term" value="P:negative regulation of cell division"/>
    <property type="evidence" value="ECO:0007669"/>
    <property type="project" value="TreeGrafter"/>
</dbReference>
<dbReference type="Pfam" id="PF01656">
    <property type="entry name" value="CbiA"/>
    <property type="match status" value="1"/>
</dbReference>
<evidence type="ECO:0000259" key="2">
    <source>
        <dbReference type="Pfam" id="PF01656"/>
    </source>
</evidence>
<evidence type="ECO:0000256" key="1">
    <source>
        <dbReference type="SAM" id="MobiDB-lite"/>
    </source>
</evidence>
<feature type="compositionally biased region" description="Pro residues" evidence="1">
    <location>
        <begin position="58"/>
        <end position="71"/>
    </location>
</feature>
<accession>A0A7I7YYK5</accession>
<dbReference type="GO" id="GO:0005524">
    <property type="term" value="F:ATP binding"/>
    <property type="evidence" value="ECO:0007669"/>
    <property type="project" value="TreeGrafter"/>
</dbReference>
<dbReference type="InterPro" id="IPR050625">
    <property type="entry name" value="ParA/MinD_ATPase"/>
</dbReference>
<dbReference type="GO" id="GO:0005829">
    <property type="term" value="C:cytosol"/>
    <property type="evidence" value="ECO:0007669"/>
    <property type="project" value="TreeGrafter"/>
</dbReference>
<feature type="domain" description="CobQ/CobB/MinD/ParA nucleotide binding" evidence="2">
    <location>
        <begin position="200"/>
        <end position="411"/>
    </location>
</feature>
<protein>
    <submittedName>
        <fullName evidence="3">Chromosome partitioning protein ParA</fullName>
    </submittedName>
</protein>
<feature type="region of interest" description="Disordered" evidence="1">
    <location>
        <begin position="1"/>
        <end position="149"/>
    </location>
</feature>
<dbReference type="Gene3D" id="3.40.50.300">
    <property type="entry name" value="P-loop containing nucleotide triphosphate hydrolases"/>
    <property type="match status" value="1"/>
</dbReference>
<reference evidence="3 4" key="1">
    <citation type="journal article" date="2019" name="Emerg. Microbes Infect.">
        <title>Comprehensive subspecies identification of 175 nontuberculous mycobacteria species based on 7547 genomic profiles.</title>
        <authorList>
            <person name="Matsumoto Y."/>
            <person name="Kinjo T."/>
            <person name="Motooka D."/>
            <person name="Nabeya D."/>
            <person name="Jung N."/>
            <person name="Uechi K."/>
            <person name="Horii T."/>
            <person name="Iida T."/>
            <person name="Fujita J."/>
            <person name="Nakamura S."/>
        </authorList>
    </citation>
    <scope>NUCLEOTIDE SEQUENCE [LARGE SCALE GENOMIC DNA]</scope>
    <source>
        <strain evidence="3 4">JCM 14742</strain>
    </source>
</reference>
<dbReference type="SUPFAM" id="SSF52540">
    <property type="entry name" value="P-loop containing nucleoside triphosphate hydrolases"/>
    <property type="match status" value="1"/>
</dbReference>
<dbReference type="Proteomes" id="UP000467105">
    <property type="component" value="Chromosome"/>
</dbReference>
<evidence type="ECO:0000313" key="3">
    <source>
        <dbReference type="EMBL" id="BBZ46749.1"/>
    </source>
</evidence>
<dbReference type="GO" id="GO:0016887">
    <property type="term" value="F:ATP hydrolysis activity"/>
    <property type="evidence" value="ECO:0007669"/>
    <property type="project" value="TreeGrafter"/>
</dbReference>
<gene>
    <name evidence="3" type="ORF">MPRM_40300</name>
</gene>
<sequence>MAADYDRLFQTPDGAEDPEDAMAQTGYDVDAPSAPSVVPASAPRSNGHSRPPVDWAPHTPPARPEPPPPGPVTASRDSAQQGRHARRGDSKAAAPQIRSHAGAPNSHRAAPRAREDAPPRASLPHRPRTDSAKAANPARQPAIAHRVASNNALPKAVSRRGWRRWAYRLTGVNFGLSGDEKYQRQLEERIRRKVRGSYQIAVVGLKGGAGKTAVAVALASTFARIRGDRILAVDANPVAGNLADRVGRQSRATVADLLTGAGLSNYNDVRAHTSVHEFDLEVLSAAEYGAARGPLTEEEWRCVVGTVPRYYNLVLADCGTDLLSPATRAILATASGVVLVSSASADGIGQAALALDWLRLNGYQALLGRACVAINQLAPANRAEPVDHLVRRFEAFVAPERVIVLPWDEHVAAGAEIRSDQLGDAYKRKMVELAAALSDDFDRGDRR</sequence>
<dbReference type="PANTHER" id="PTHR43384:SF14">
    <property type="entry name" value="ESX-1 SECRETION-ASSOCIATED PROTEIN ESPI"/>
    <property type="match status" value="1"/>
</dbReference>
<keyword evidence="4" id="KW-1185">Reference proteome</keyword>
<proteinExistence type="predicted"/>
<dbReference type="AlphaFoldDB" id="A0A7I7YYK5"/>
<dbReference type="EMBL" id="AP022614">
    <property type="protein sequence ID" value="BBZ46749.1"/>
    <property type="molecule type" value="Genomic_DNA"/>
</dbReference>
<dbReference type="GO" id="GO:0009898">
    <property type="term" value="C:cytoplasmic side of plasma membrane"/>
    <property type="evidence" value="ECO:0007669"/>
    <property type="project" value="TreeGrafter"/>
</dbReference>
<dbReference type="InterPro" id="IPR027417">
    <property type="entry name" value="P-loop_NTPase"/>
</dbReference>
<feature type="compositionally biased region" description="Low complexity" evidence="1">
    <location>
        <begin position="28"/>
        <end position="43"/>
    </location>
</feature>
<dbReference type="PANTHER" id="PTHR43384">
    <property type="entry name" value="SEPTUM SITE-DETERMINING PROTEIN MIND HOMOLOG, CHLOROPLASTIC-RELATED"/>
    <property type="match status" value="1"/>
</dbReference>
<dbReference type="InterPro" id="IPR002586">
    <property type="entry name" value="CobQ/CobB/MinD/ParA_Nub-bd_dom"/>
</dbReference>
<dbReference type="OrthoDB" id="3204399at2"/>
<organism evidence="3 4">
    <name type="scientific">Mycobacterium parmense</name>
    <dbReference type="NCBI Taxonomy" id="185642"/>
    <lineage>
        <taxon>Bacteria</taxon>
        <taxon>Bacillati</taxon>
        <taxon>Actinomycetota</taxon>
        <taxon>Actinomycetes</taxon>
        <taxon>Mycobacteriales</taxon>
        <taxon>Mycobacteriaceae</taxon>
        <taxon>Mycobacterium</taxon>
        <taxon>Mycobacterium simiae complex</taxon>
    </lineage>
</organism>